<keyword evidence="3" id="KW-1185">Reference proteome</keyword>
<dbReference type="Proteomes" id="UP000233551">
    <property type="component" value="Unassembled WGS sequence"/>
</dbReference>
<feature type="region of interest" description="Disordered" evidence="1">
    <location>
        <begin position="8"/>
        <end position="29"/>
    </location>
</feature>
<evidence type="ECO:0000313" key="2">
    <source>
        <dbReference type="EMBL" id="PKI36512.1"/>
    </source>
</evidence>
<evidence type="ECO:0000256" key="1">
    <source>
        <dbReference type="SAM" id="MobiDB-lite"/>
    </source>
</evidence>
<evidence type="ECO:0000313" key="3">
    <source>
        <dbReference type="Proteomes" id="UP000233551"/>
    </source>
</evidence>
<protein>
    <submittedName>
        <fullName evidence="2">Uncharacterized protein</fullName>
    </submittedName>
</protein>
<organism evidence="2 3">
    <name type="scientific">Punica granatum</name>
    <name type="common">Pomegranate</name>
    <dbReference type="NCBI Taxonomy" id="22663"/>
    <lineage>
        <taxon>Eukaryota</taxon>
        <taxon>Viridiplantae</taxon>
        <taxon>Streptophyta</taxon>
        <taxon>Embryophyta</taxon>
        <taxon>Tracheophyta</taxon>
        <taxon>Spermatophyta</taxon>
        <taxon>Magnoliopsida</taxon>
        <taxon>eudicotyledons</taxon>
        <taxon>Gunneridae</taxon>
        <taxon>Pentapetalae</taxon>
        <taxon>rosids</taxon>
        <taxon>malvids</taxon>
        <taxon>Myrtales</taxon>
        <taxon>Lythraceae</taxon>
        <taxon>Punica</taxon>
    </lineage>
</organism>
<feature type="compositionally biased region" description="Basic residues" evidence="1">
    <location>
        <begin position="16"/>
        <end position="26"/>
    </location>
</feature>
<reference evidence="2 3" key="1">
    <citation type="submission" date="2017-11" db="EMBL/GenBank/DDBJ databases">
        <title>De-novo sequencing of pomegranate (Punica granatum L.) genome.</title>
        <authorList>
            <person name="Akparov Z."/>
            <person name="Amiraslanov A."/>
            <person name="Hajiyeva S."/>
            <person name="Abbasov M."/>
            <person name="Kaur K."/>
            <person name="Hamwieh A."/>
            <person name="Solovyev V."/>
            <person name="Salamov A."/>
            <person name="Braich B."/>
            <person name="Kosarev P."/>
            <person name="Mahmoud A."/>
            <person name="Hajiyev E."/>
            <person name="Babayeva S."/>
            <person name="Izzatullayeva V."/>
            <person name="Mammadov A."/>
            <person name="Mammadov A."/>
            <person name="Sharifova S."/>
            <person name="Ojaghi J."/>
            <person name="Eynullazada K."/>
            <person name="Bayramov B."/>
            <person name="Abdulazimova A."/>
            <person name="Shahmuradov I."/>
        </authorList>
    </citation>
    <scope>NUCLEOTIDE SEQUENCE [LARGE SCALE GENOMIC DNA]</scope>
    <source>
        <strain evidence="3">cv. AG2017</strain>
        <tissue evidence="2">Leaf</tissue>
    </source>
</reference>
<name>A0A2I0HXT3_PUNGR</name>
<sequence>MFVSVTLLPPGGSLARHPRPKTVSRGRPRDLRPGLSQCFSSVSRCSGISVISVLHECAPKIRWEAFATTETSLGNPCRVPKSPFWGAVYSSVDRAPGALLEKASVRDWGTPWPKQDTSETRPDASLVTLAPRGIFRVPYWAPFDASVLNSAAMLAPVALRFVVWALLHIFLKYPNRRGELLQGVTTRRSPGPKWDASHDLWLRPLIEHATKEGQAVNTQFWSTGSNRVLPTKARDTIHDRKTGGKCAGTES</sequence>
<gene>
    <name evidence="2" type="ORF">CRG98_043098</name>
</gene>
<comment type="caution">
    <text evidence="2">The sequence shown here is derived from an EMBL/GenBank/DDBJ whole genome shotgun (WGS) entry which is preliminary data.</text>
</comment>
<proteinExistence type="predicted"/>
<dbReference type="AlphaFoldDB" id="A0A2I0HXT3"/>
<dbReference type="EMBL" id="PGOL01004829">
    <property type="protein sequence ID" value="PKI36512.1"/>
    <property type="molecule type" value="Genomic_DNA"/>
</dbReference>
<accession>A0A2I0HXT3</accession>